<evidence type="ECO:0000313" key="6">
    <source>
        <dbReference type="EMBL" id="CEK64811.1"/>
    </source>
</evidence>
<feature type="region of interest" description="Disordered" evidence="4">
    <location>
        <begin position="82"/>
        <end position="116"/>
    </location>
</feature>
<dbReference type="SUPFAM" id="SSF51045">
    <property type="entry name" value="WW domain"/>
    <property type="match status" value="1"/>
</dbReference>
<name>A0A0B6ZA35_9EUPU</name>
<keyword evidence="2" id="KW-0963">Cytoplasm</keyword>
<protein>
    <recommendedName>
        <fullName evidence="5">WW domain-containing protein</fullName>
    </recommendedName>
</protein>
<gene>
    <name evidence="6" type="primary">ORF53011</name>
</gene>
<feature type="non-terminal residue" evidence="6">
    <location>
        <position position="116"/>
    </location>
</feature>
<dbReference type="GO" id="GO:0006355">
    <property type="term" value="P:regulation of DNA-templated transcription"/>
    <property type="evidence" value="ECO:0007669"/>
    <property type="project" value="TreeGrafter"/>
</dbReference>
<evidence type="ECO:0000256" key="2">
    <source>
        <dbReference type="ARBA" id="ARBA00022490"/>
    </source>
</evidence>
<feature type="compositionally biased region" description="Low complexity" evidence="4">
    <location>
        <begin position="86"/>
        <end position="97"/>
    </location>
</feature>
<dbReference type="GO" id="GO:0019900">
    <property type="term" value="F:kinase binding"/>
    <property type="evidence" value="ECO:0007669"/>
    <property type="project" value="TreeGrafter"/>
</dbReference>
<dbReference type="PANTHER" id="PTHR14791:SF29">
    <property type="entry name" value="PROTEIN KIBRA"/>
    <property type="match status" value="1"/>
</dbReference>
<comment type="subcellular location">
    <subcellularLocation>
        <location evidence="1">Cytoplasm</location>
    </subcellularLocation>
</comment>
<dbReference type="GO" id="GO:0046621">
    <property type="term" value="P:negative regulation of organ growth"/>
    <property type="evidence" value="ECO:0007669"/>
    <property type="project" value="TreeGrafter"/>
</dbReference>
<dbReference type="GO" id="GO:0060090">
    <property type="term" value="F:molecular adaptor activity"/>
    <property type="evidence" value="ECO:0007669"/>
    <property type="project" value="TreeGrafter"/>
</dbReference>
<evidence type="ECO:0000256" key="4">
    <source>
        <dbReference type="SAM" id="MobiDB-lite"/>
    </source>
</evidence>
<evidence type="ECO:0000259" key="5">
    <source>
        <dbReference type="PROSITE" id="PS50020"/>
    </source>
</evidence>
<dbReference type="EMBL" id="HACG01017946">
    <property type="protein sequence ID" value="CEK64811.1"/>
    <property type="molecule type" value="Transcribed_RNA"/>
</dbReference>
<dbReference type="Pfam" id="PF00397">
    <property type="entry name" value="WW"/>
    <property type="match status" value="1"/>
</dbReference>
<reference evidence="6" key="1">
    <citation type="submission" date="2014-12" db="EMBL/GenBank/DDBJ databases">
        <title>Insight into the proteome of Arion vulgaris.</title>
        <authorList>
            <person name="Aradska J."/>
            <person name="Bulat T."/>
            <person name="Smidak R."/>
            <person name="Sarate P."/>
            <person name="Gangsoo J."/>
            <person name="Sialana F."/>
            <person name="Bilban M."/>
            <person name="Lubec G."/>
        </authorList>
    </citation>
    <scope>NUCLEOTIDE SEQUENCE</scope>
    <source>
        <tissue evidence="6">Skin</tissue>
    </source>
</reference>
<dbReference type="SMART" id="SM00456">
    <property type="entry name" value="WW"/>
    <property type="match status" value="1"/>
</dbReference>
<proteinExistence type="predicted"/>
<dbReference type="AlphaFoldDB" id="A0A0B6ZA35"/>
<dbReference type="PROSITE" id="PS01159">
    <property type="entry name" value="WW_DOMAIN_1"/>
    <property type="match status" value="1"/>
</dbReference>
<evidence type="ECO:0000256" key="3">
    <source>
        <dbReference type="ARBA" id="ARBA00022553"/>
    </source>
</evidence>
<dbReference type="InterPro" id="IPR036020">
    <property type="entry name" value="WW_dom_sf"/>
</dbReference>
<keyword evidence="3" id="KW-0597">Phosphoprotein</keyword>
<dbReference type="CDD" id="cd00201">
    <property type="entry name" value="WW"/>
    <property type="match status" value="1"/>
</dbReference>
<feature type="non-terminal residue" evidence="6">
    <location>
        <position position="1"/>
    </location>
</feature>
<dbReference type="PANTHER" id="PTHR14791">
    <property type="entry name" value="BOMB/KIRA PROTEINS"/>
    <property type="match status" value="1"/>
</dbReference>
<dbReference type="GO" id="GO:0035330">
    <property type="term" value="P:regulation of hippo signaling"/>
    <property type="evidence" value="ECO:0007669"/>
    <property type="project" value="TreeGrafter"/>
</dbReference>
<dbReference type="Gene3D" id="2.20.70.10">
    <property type="match status" value="1"/>
</dbReference>
<feature type="domain" description="WW" evidence="5">
    <location>
        <begin position="17"/>
        <end position="51"/>
    </location>
</feature>
<organism evidence="6">
    <name type="scientific">Arion vulgaris</name>
    <dbReference type="NCBI Taxonomy" id="1028688"/>
    <lineage>
        <taxon>Eukaryota</taxon>
        <taxon>Metazoa</taxon>
        <taxon>Spiralia</taxon>
        <taxon>Lophotrochozoa</taxon>
        <taxon>Mollusca</taxon>
        <taxon>Gastropoda</taxon>
        <taxon>Heterobranchia</taxon>
        <taxon>Euthyneura</taxon>
        <taxon>Panpulmonata</taxon>
        <taxon>Eupulmonata</taxon>
        <taxon>Stylommatophora</taxon>
        <taxon>Helicina</taxon>
        <taxon>Arionoidea</taxon>
        <taxon>Arionidae</taxon>
        <taxon>Arion</taxon>
    </lineage>
</organism>
<dbReference type="GO" id="GO:0016477">
    <property type="term" value="P:cell migration"/>
    <property type="evidence" value="ECO:0007669"/>
    <property type="project" value="TreeGrafter"/>
</dbReference>
<evidence type="ECO:0000256" key="1">
    <source>
        <dbReference type="ARBA" id="ARBA00004496"/>
    </source>
</evidence>
<dbReference type="InterPro" id="IPR051105">
    <property type="entry name" value="WWC/KIBRA_Hippo_Reg"/>
</dbReference>
<dbReference type="PROSITE" id="PS50020">
    <property type="entry name" value="WW_DOMAIN_2"/>
    <property type="match status" value="1"/>
</dbReference>
<dbReference type="GO" id="GO:0005737">
    <property type="term" value="C:cytoplasm"/>
    <property type="evidence" value="ECO:0007669"/>
    <property type="project" value="UniProtKB-SubCell"/>
</dbReference>
<sequence length="116" mass="13433">LAMADRQFFSMPQIRNDPLPVGWEMRLDSASGWPYFIDHNSKNTTWNDPRLMMDQFQHTYPNYRAGGPAGRVVDVPIKYEGWNEPQPQQQDQHQIAQNTNYSHMNHNPGAPPHSSQ</sequence>
<accession>A0A0B6ZA35</accession>
<dbReference type="InterPro" id="IPR001202">
    <property type="entry name" value="WW_dom"/>
</dbReference>